<protein>
    <recommendedName>
        <fullName evidence="3">Chemotaxis protein</fullName>
    </recommendedName>
</protein>
<evidence type="ECO:0000313" key="2">
    <source>
        <dbReference type="Proteomes" id="UP000442109"/>
    </source>
</evidence>
<dbReference type="Proteomes" id="UP000442109">
    <property type="component" value="Unassembled WGS sequence"/>
</dbReference>
<keyword evidence="2" id="KW-1185">Reference proteome</keyword>
<sequence length="585" mass="64465">MISSASSQRLAPPQAISITNFDLSALYLLRPEIQIILDNCEKHLSEFYNDKAQASLLLDSAAMLAQLGSVFKLISLYGSSELAHALSAGFKHLYDHGDNSKKALILSLLEAIMIQARYVEFVLLQETLEPSLLLPIINKINGLLGHSLISETAVSVEGLSGYQHIILANPAQNFQPVAKLGLNHELLTTAYRAGLAVVLSAKTSKLTDSERDKISAMHQACTVIADQSDSLFWRAAQVATQHLAELLPLQPAQKRLFIFIDQQFNTDLPTDNRRFAELVSFACLQPGELAGRLRQQVTANKLSDSQLKQFKQFLHGPDQKITGTIHTLIQQQINDIKADIDAQINVSLSADGSEQPVVPKFHSATDKLAQLASIFQLLNLPKAAQSLQNSIHEIGKWHLPNDEQLDILLSQLMVAENAAIGLSKAHIPGAAMQRINNANISIYQLDTAYQQLIKQSRRVIRQLEQAIGEYLDSLYASNTNASVQPQSLLQQIPATLKQLAGALQFLALSDAANMINRLRLQLDESLYIDDNKHPKKQEQTYDTFANLATVLLAIDHQLSARQQNYPIGQYAMQVANSSLAKVLAA</sequence>
<accession>A0A844LZD7</accession>
<dbReference type="EMBL" id="WFKQ01000002">
    <property type="protein sequence ID" value="MUG31924.1"/>
    <property type="molecule type" value="Genomic_DNA"/>
</dbReference>
<dbReference type="AlphaFoldDB" id="A0A844LZD7"/>
<gene>
    <name evidence="1" type="ORF">GB996_03855</name>
</gene>
<evidence type="ECO:0000313" key="1">
    <source>
        <dbReference type="EMBL" id="MUG31924.1"/>
    </source>
</evidence>
<name>A0A844LZD7_9GAMM</name>
<organism evidence="1 2">
    <name type="scientific">Psychrobacter sanguinis</name>
    <dbReference type="NCBI Taxonomy" id="861445"/>
    <lineage>
        <taxon>Bacteria</taxon>
        <taxon>Pseudomonadati</taxon>
        <taxon>Pseudomonadota</taxon>
        <taxon>Gammaproteobacteria</taxon>
        <taxon>Moraxellales</taxon>
        <taxon>Moraxellaceae</taxon>
        <taxon>Psychrobacter</taxon>
    </lineage>
</organism>
<proteinExistence type="predicted"/>
<dbReference type="RefSeq" id="WP_155586894.1">
    <property type="nucleotide sequence ID" value="NZ_WFKQ01000002.1"/>
</dbReference>
<evidence type="ECO:0008006" key="3">
    <source>
        <dbReference type="Google" id="ProtNLM"/>
    </source>
</evidence>
<dbReference type="OrthoDB" id="6712627at2"/>
<reference evidence="1 2" key="1">
    <citation type="journal article" date="2019" name="PLoS ONE">
        <title>Pup mortality in New Zealand sea lions (Phocarctos hookeri) at Enderby Island, Auckland Islands, 2013-18.</title>
        <authorList>
            <person name="Michael S.A."/>
            <person name="Hayman D.T.S."/>
            <person name="Gray R."/>
            <person name="Zhang J."/>
            <person name="Rogers L."/>
            <person name="Roe W.D."/>
        </authorList>
    </citation>
    <scope>NUCLEOTIDE SEQUENCE [LARGE SCALE GENOMIC DNA]</scope>
    <source>
        <strain evidence="1 2">SM868</strain>
    </source>
</reference>
<comment type="caution">
    <text evidence="1">The sequence shown here is derived from an EMBL/GenBank/DDBJ whole genome shotgun (WGS) entry which is preliminary data.</text>
</comment>